<dbReference type="GO" id="GO:0042597">
    <property type="term" value="C:periplasmic space"/>
    <property type="evidence" value="ECO:0007669"/>
    <property type="project" value="InterPro"/>
</dbReference>
<dbReference type="EMBL" id="AMCZ02000007">
    <property type="protein sequence ID" value="EWC41820.1"/>
    <property type="molecule type" value="Genomic_DNA"/>
</dbReference>
<dbReference type="Gene3D" id="1.10.760.10">
    <property type="entry name" value="Cytochrome c-like domain"/>
    <property type="match status" value="2"/>
</dbReference>
<feature type="binding site" description="covalent" evidence="4">
    <location>
        <position position="41"/>
    </location>
    <ligand>
        <name>heme c</name>
        <dbReference type="ChEBI" id="CHEBI:61717"/>
        <label>1</label>
    </ligand>
</feature>
<reference evidence="8 9" key="1">
    <citation type="journal article" date="2013" name="Genome Announc.">
        <title>Draft Genome of the Nitrogen-Fixing Bacterium Pseudomonas stutzeri Strain KOS6 Isolated from Industrial Hydrocarbon Sludge.</title>
        <authorList>
            <person name="Grigoryeva T.V."/>
            <person name="Laikov A.V."/>
            <person name="Naumova R.P."/>
            <person name="Manolov A.I."/>
            <person name="Larin A.K."/>
            <person name="Karpova I.Y."/>
            <person name="Semashko T.A."/>
            <person name="Alexeev D.G."/>
            <person name="Kostryukova E.S."/>
            <person name="Muller R."/>
            <person name="Govorun V.M."/>
        </authorList>
    </citation>
    <scope>NUCLEOTIDE SEQUENCE [LARGE SCALE GENOMIC DNA]</scope>
    <source>
        <strain evidence="8 9">KOS6</strain>
    </source>
</reference>
<dbReference type="SUPFAM" id="SSF46626">
    <property type="entry name" value="Cytochrome c"/>
    <property type="match status" value="2"/>
</dbReference>
<feature type="binding site" description="axial binding residue" evidence="5">
    <location>
        <position position="187"/>
    </location>
    <ligand>
        <name>heme c</name>
        <dbReference type="ChEBI" id="CHEBI:61717"/>
        <label>2</label>
    </ligand>
    <ligandPart>
        <name>Fe</name>
        <dbReference type="ChEBI" id="CHEBI:18248"/>
    </ligandPart>
</feature>
<dbReference type="GO" id="GO:0005506">
    <property type="term" value="F:iron ion binding"/>
    <property type="evidence" value="ECO:0007669"/>
    <property type="project" value="InterPro"/>
</dbReference>
<keyword evidence="6" id="KW-0732">Signal</keyword>
<dbReference type="Pfam" id="PF00034">
    <property type="entry name" value="Cytochrom_C"/>
    <property type="match status" value="2"/>
</dbReference>
<feature type="signal peptide" evidence="6">
    <location>
        <begin position="1"/>
        <end position="22"/>
    </location>
</feature>
<feature type="binding site" description="axial binding residue" evidence="5">
    <location>
        <position position="45"/>
    </location>
    <ligand>
        <name>heme c</name>
        <dbReference type="ChEBI" id="CHEBI:61717"/>
        <label>1</label>
    </ligand>
    <ligandPart>
        <name>Fe</name>
        <dbReference type="ChEBI" id="CHEBI:18248"/>
    </ligandPart>
</feature>
<gene>
    <name evidence="8" type="ORF">B597_007795</name>
</gene>
<evidence type="ECO:0000313" key="9">
    <source>
        <dbReference type="Proteomes" id="UP000026923"/>
    </source>
</evidence>
<dbReference type="GO" id="GO:0020037">
    <property type="term" value="F:heme binding"/>
    <property type="evidence" value="ECO:0007669"/>
    <property type="project" value="InterPro"/>
</dbReference>
<feature type="binding site" description="axial binding residue" evidence="5">
    <location>
        <position position="145"/>
    </location>
    <ligand>
        <name>heme c</name>
        <dbReference type="ChEBI" id="CHEBI:61717"/>
        <label>2</label>
    </ligand>
    <ligandPart>
        <name>Fe</name>
        <dbReference type="ChEBI" id="CHEBI:18248"/>
    </ligandPart>
</feature>
<accession>A0A061JU25</accession>
<evidence type="ECO:0000256" key="2">
    <source>
        <dbReference type="ARBA" id="ARBA00022723"/>
    </source>
</evidence>
<evidence type="ECO:0000313" key="8">
    <source>
        <dbReference type="EMBL" id="EWC41820.1"/>
    </source>
</evidence>
<feature type="binding site" description="axial binding residue" evidence="5">
    <location>
        <position position="85"/>
    </location>
    <ligand>
        <name>heme c</name>
        <dbReference type="ChEBI" id="CHEBI:61717"/>
        <label>1</label>
    </ligand>
    <ligandPart>
        <name>Fe</name>
        <dbReference type="ChEBI" id="CHEBI:18248"/>
    </ligandPart>
</feature>
<feature type="binding site" description="covalent" evidence="4">
    <location>
        <position position="141"/>
    </location>
    <ligand>
        <name>heme c</name>
        <dbReference type="ChEBI" id="CHEBI:61717"/>
        <label>2</label>
    </ligand>
</feature>
<dbReference type="PIRSF" id="PIRSF000005">
    <property type="entry name" value="Cytochrome_c4"/>
    <property type="match status" value="1"/>
</dbReference>
<protein>
    <submittedName>
        <fullName evidence="8">Cytochrome C</fullName>
    </submittedName>
</protein>
<keyword evidence="2 5" id="KW-0479">Metal-binding</keyword>
<dbReference type="eggNOG" id="COG2863">
    <property type="taxonomic scope" value="Bacteria"/>
</dbReference>
<dbReference type="RefSeq" id="WP_003292790.1">
    <property type="nucleotide sequence ID" value="NZ_KK020675.1"/>
</dbReference>
<feature type="domain" description="Cytochrome c" evidence="7">
    <location>
        <begin position="20"/>
        <end position="108"/>
    </location>
</feature>
<feature type="binding site" description="covalent" evidence="4">
    <location>
        <position position="44"/>
    </location>
    <ligand>
        <name>heme c</name>
        <dbReference type="ChEBI" id="CHEBI:61717"/>
        <label>1</label>
    </ligand>
</feature>
<name>A0A061JU25_STUST</name>
<sequence>MKPTRWALAGVAALLLTMQVQAADGQKIYAQGGANPAAMACGTCHGADAMGMAAAGFPRLAGISAGYTRKQLEDFRSGARSNPVMQPIAAALSDEEMGAVAAMLEARPAPVFASIGRAEKAEGVGPRLALRGAWERNIPECVACHGPGGMGVGESFPPLAGQSTQYLSAQLNAWRQGTRKNDPNDLMGHIARSMTDAEVQAVAEYFAGIGQKEVGQ</sequence>
<dbReference type="InterPro" id="IPR036909">
    <property type="entry name" value="Cyt_c-like_dom_sf"/>
</dbReference>
<evidence type="ECO:0000256" key="1">
    <source>
        <dbReference type="ARBA" id="ARBA00022617"/>
    </source>
</evidence>
<dbReference type="GO" id="GO:0009055">
    <property type="term" value="F:electron transfer activity"/>
    <property type="evidence" value="ECO:0007669"/>
    <property type="project" value="InterPro"/>
</dbReference>
<organism evidence="8 9">
    <name type="scientific">Stutzerimonas stutzeri KOS6</name>
    <dbReference type="NCBI Taxonomy" id="1218352"/>
    <lineage>
        <taxon>Bacteria</taxon>
        <taxon>Pseudomonadati</taxon>
        <taxon>Pseudomonadota</taxon>
        <taxon>Gammaproteobacteria</taxon>
        <taxon>Pseudomonadales</taxon>
        <taxon>Pseudomonadaceae</taxon>
        <taxon>Stutzerimonas</taxon>
    </lineage>
</organism>
<feature type="binding site" description="covalent" evidence="4">
    <location>
        <position position="144"/>
    </location>
    <ligand>
        <name>heme c</name>
        <dbReference type="ChEBI" id="CHEBI:61717"/>
        <label>2</label>
    </ligand>
</feature>
<dbReference type="InterPro" id="IPR050597">
    <property type="entry name" value="Cytochrome_c_Oxidase_Subunit"/>
</dbReference>
<evidence type="ECO:0000256" key="5">
    <source>
        <dbReference type="PIRSR" id="PIRSR000005-2"/>
    </source>
</evidence>
<dbReference type="PANTHER" id="PTHR33751">
    <property type="entry name" value="CBB3-TYPE CYTOCHROME C OXIDASE SUBUNIT FIXP"/>
    <property type="match status" value="1"/>
</dbReference>
<comment type="caution">
    <text evidence="8">The sequence shown here is derived from an EMBL/GenBank/DDBJ whole genome shotgun (WGS) entry which is preliminary data.</text>
</comment>
<keyword evidence="3 5" id="KW-0408">Iron</keyword>
<keyword evidence="1 4" id="KW-0349">Heme</keyword>
<evidence type="ECO:0000256" key="4">
    <source>
        <dbReference type="PIRSR" id="PIRSR000005-1"/>
    </source>
</evidence>
<evidence type="ECO:0000256" key="6">
    <source>
        <dbReference type="SAM" id="SignalP"/>
    </source>
</evidence>
<dbReference type="InterPro" id="IPR024167">
    <property type="entry name" value="Cytochrome_c4-like"/>
</dbReference>
<dbReference type="OrthoDB" id="9773456at2"/>
<evidence type="ECO:0000256" key="3">
    <source>
        <dbReference type="ARBA" id="ARBA00023004"/>
    </source>
</evidence>
<dbReference type="AlphaFoldDB" id="A0A061JU25"/>
<proteinExistence type="predicted"/>
<dbReference type="HOGENOM" id="CLU_076280_0_1_6"/>
<dbReference type="PROSITE" id="PS51007">
    <property type="entry name" value="CYTC"/>
    <property type="match status" value="2"/>
</dbReference>
<dbReference type="InterPro" id="IPR009056">
    <property type="entry name" value="Cyt_c-like_dom"/>
</dbReference>
<feature type="chain" id="PRO_5001602009" evidence="6">
    <location>
        <begin position="23"/>
        <end position="216"/>
    </location>
</feature>
<comment type="PTM">
    <text evidence="4">Binds 2 heme c groups covalently per subunit.</text>
</comment>
<dbReference type="Proteomes" id="UP000026923">
    <property type="component" value="Unassembled WGS sequence"/>
</dbReference>
<evidence type="ECO:0000259" key="7">
    <source>
        <dbReference type="PROSITE" id="PS51007"/>
    </source>
</evidence>
<feature type="domain" description="Cytochrome c" evidence="7">
    <location>
        <begin position="127"/>
        <end position="210"/>
    </location>
</feature>
<dbReference type="PANTHER" id="PTHR33751:SF11">
    <property type="entry name" value="BLL4483 PROTEIN"/>
    <property type="match status" value="1"/>
</dbReference>